<dbReference type="RefSeq" id="WP_053167037.1">
    <property type="nucleotide sequence ID" value="NZ_CP051177.1"/>
</dbReference>
<dbReference type="Gene3D" id="3.40.50.10490">
    <property type="entry name" value="Glucose-6-phosphate isomerase like protein, domain 1"/>
    <property type="match status" value="1"/>
</dbReference>
<dbReference type="AlphaFoldDB" id="A0A7H8Q7Y8"/>
<sequence>MKMLSTQLAGLFQRIAGQEEAIEDTARVLAQAAIGEGTIFLAAFGEMKAVALSALEGAEPLQSAAQWQPDSVITSADRVWILAKNHEGDELANRLNDAHLPFAMLVAEKRSNEMEADAFVSLKIDKGLLPTDDGGRTVVPHAMGALFVYHAVKMAVDEMLAE</sequence>
<accession>A0A7H8Q7Y8</accession>
<keyword evidence="3" id="KW-1185">Reference proteome</keyword>
<dbReference type="EMBL" id="CP051177">
    <property type="protein sequence ID" value="QKX49635.1"/>
    <property type="molecule type" value="Genomic_DNA"/>
</dbReference>
<gene>
    <name evidence="2" type="ORF">HF394_03030</name>
</gene>
<evidence type="ECO:0000259" key="1">
    <source>
        <dbReference type="Pfam" id="PF10740"/>
    </source>
</evidence>
<feature type="domain" description="DUF2529" evidence="1">
    <location>
        <begin position="1"/>
        <end position="160"/>
    </location>
</feature>
<name>A0A7H8Q7Y8_9BACL</name>
<evidence type="ECO:0000313" key="3">
    <source>
        <dbReference type="Proteomes" id="UP000509222"/>
    </source>
</evidence>
<dbReference type="Proteomes" id="UP000509222">
    <property type="component" value="Chromosome"/>
</dbReference>
<dbReference type="Pfam" id="PF10740">
    <property type="entry name" value="DUF2529"/>
    <property type="match status" value="1"/>
</dbReference>
<reference evidence="3" key="1">
    <citation type="submission" date="2020-06" db="EMBL/GenBank/DDBJ databases">
        <title>Isolation of Planomicrobium glaciei.</title>
        <authorList>
            <person name="Malisova L."/>
            <person name="Safrankova R."/>
            <person name="Jakubu V."/>
            <person name="Spanelova P."/>
        </authorList>
    </citation>
    <scope>NUCLEOTIDE SEQUENCE [LARGE SCALE GENOMIC DNA]</scope>
    <source>
        <strain evidence="3">NRL-ATB46093</strain>
    </source>
</reference>
<dbReference type="InterPro" id="IPR019676">
    <property type="entry name" value="DUF2529"/>
</dbReference>
<protein>
    <submittedName>
        <fullName evidence="2">DUF2529 family protein</fullName>
    </submittedName>
</protein>
<evidence type="ECO:0000313" key="2">
    <source>
        <dbReference type="EMBL" id="QKX49635.1"/>
    </source>
</evidence>
<proteinExistence type="predicted"/>
<organism evidence="2 3">
    <name type="scientific">Planococcus glaciei</name>
    <dbReference type="NCBI Taxonomy" id="459472"/>
    <lineage>
        <taxon>Bacteria</taxon>
        <taxon>Bacillati</taxon>
        <taxon>Bacillota</taxon>
        <taxon>Bacilli</taxon>
        <taxon>Bacillales</taxon>
        <taxon>Caryophanaceae</taxon>
        <taxon>Planococcus</taxon>
    </lineage>
</organism>